<dbReference type="PANTHER" id="PTHR12558:SF13">
    <property type="entry name" value="CELL DIVISION CYCLE PROTEIN 27 HOMOLOG"/>
    <property type="match status" value="1"/>
</dbReference>
<comment type="caution">
    <text evidence="5">The sequence shown here is derived from an EMBL/GenBank/DDBJ whole genome shotgun (WGS) entry which is preliminary data.</text>
</comment>
<feature type="region of interest" description="Disordered" evidence="4">
    <location>
        <begin position="452"/>
        <end position="480"/>
    </location>
</feature>
<feature type="repeat" description="TPR" evidence="3">
    <location>
        <begin position="596"/>
        <end position="629"/>
    </location>
</feature>
<feature type="compositionally biased region" description="Basic residues" evidence="4">
    <location>
        <begin position="414"/>
        <end position="425"/>
    </location>
</feature>
<dbReference type="InterPro" id="IPR019734">
    <property type="entry name" value="TPR_rpt"/>
</dbReference>
<gene>
    <name evidence="5" type="ORF">QBC37DRAFT_194418</name>
</gene>
<keyword evidence="1 3" id="KW-0802">TPR repeat</keyword>
<feature type="repeat" description="TPR" evidence="3">
    <location>
        <begin position="664"/>
        <end position="697"/>
    </location>
</feature>
<feature type="region of interest" description="Disordered" evidence="4">
    <location>
        <begin position="214"/>
        <end position="237"/>
    </location>
</feature>
<protein>
    <recommendedName>
        <fullName evidence="7">Protein bimA</fullName>
    </recommendedName>
</protein>
<feature type="repeat" description="TPR" evidence="3">
    <location>
        <begin position="630"/>
        <end position="663"/>
    </location>
</feature>
<feature type="region of interest" description="Disordered" evidence="4">
    <location>
        <begin position="325"/>
        <end position="387"/>
    </location>
</feature>
<accession>A0AAN6Y4J4</accession>
<reference evidence="5" key="1">
    <citation type="journal article" date="2023" name="Mol. Phylogenet. Evol.">
        <title>Genome-scale phylogeny and comparative genomics of the fungal order Sordariales.</title>
        <authorList>
            <person name="Hensen N."/>
            <person name="Bonometti L."/>
            <person name="Westerberg I."/>
            <person name="Brannstrom I.O."/>
            <person name="Guillou S."/>
            <person name="Cros-Aarteil S."/>
            <person name="Calhoun S."/>
            <person name="Haridas S."/>
            <person name="Kuo A."/>
            <person name="Mondo S."/>
            <person name="Pangilinan J."/>
            <person name="Riley R."/>
            <person name="LaButti K."/>
            <person name="Andreopoulos B."/>
            <person name="Lipzen A."/>
            <person name="Chen C."/>
            <person name="Yan M."/>
            <person name="Daum C."/>
            <person name="Ng V."/>
            <person name="Clum A."/>
            <person name="Steindorff A."/>
            <person name="Ohm R.A."/>
            <person name="Martin F."/>
            <person name="Silar P."/>
            <person name="Natvig D.O."/>
            <person name="Lalanne C."/>
            <person name="Gautier V."/>
            <person name="Ament-Velasquez S.L."/>
            <person name="Kruys A."/>
            <person name="Hutchinson M.I."/>
            <person name="Powell A.J."/>
            <person name="Barry K."/>
            <person name="Miller A.N."/>
            <person name="Grigoriev I.V."/>
            <person name="Debuchy R."/>
            <person name="Gladieux P."/>
            <person name="Hiltunen Thoren M."/>
            <person name="Johannesson H."/>
        </authorList>
    </citation>
    <scope>NUCLEOTIDE SEQUENCE</scope>
    <source>
        <strain evidence="5">PSN293</strain>
    </source>
</reference>
<name>A0AAN6Y4J4_9PEZI</name>
<dbReference type="SUPFAM" id="SSF48452">
    <property type="entry name" value="TPR-like"/>
    <property type="match status" value="1"/>
</dbReference>
<proteinExistence type="inferred from homology"/>
<feature type="region of interest" description="Disordered" evidence="4">
    <location>
        <begin position="410"/>
        <end position="436"/>
    </location>
</feature>
<dbReference type="Gene3D" id="1.25.40.10">
    <property type="entry name" value="Tetratricopeptide repeat domain"/>
    <property type="match status" value="4"/>
</dbReference>
<keyword evidence="6" id="KW-1185">Reference proteome</keyword>
<reference evidence="5" key="2">
    <citation type="submission" date="2023-05" db="EMBL/GenBank/DDBJ databases">
        <authorList>
            <consortium name="Lawrence Berkeley National Laboratory"/>
            <person name="Steindorff A."/>
            <person name="Hensen N."/>
            <person name="Bonometti L."/>
            <person name="Westerberg I."/>
            <person name="Brannstrom I.O."/>
            <person name="Guillou S."/>
            <person name="Cros-Aarteil S."/>
            <person name="Calhoun S."/>
            <person name="Haridas S."/>
            <person name="Kuo A."/>
            <person name="Mondo S."/>
            <person name="Pangilinan J."/>
            <person name="Riley R."/>
            <person name="Labutti K."/>
            <person name="Andreopoulos B."/>
            <person name="Lipzen A."/>
            <person name="Chen C."/>
            <person name="Yanf M."/>
            <person name="Daum C."/>
            <person name="Ng V."/>
            <person name="Clum A."/>
            <person name="Ohm R."/>
            <person name="Martin F."/>
            <person name="Silar P."/>
            <person name="Natvig D."/>
            <person name="Lalanne C."/>
            <person name="Gautier V."/>
            <person name="Ament-Velasquez S.L."/>
            <person name="Kruys A."/>
            <person name="Hutchinson M.I."/>
            <person name="Powell A.J."/>
            <person name="Barry K."/>
            <person name="Miller A.N."/>
            <person name="Grigoriev I.V."/>
            <person name="Debuchy R."/>
            <person name="Gladieux P."/>
            <person name="Thoren M.H."/>
            <person name="Johannesson H."/>
        </authorList>
    </citation>
    <scope>NUCLEOTIDE SEQUENCE</scope>
    <source>
        <strain evidence="5">PSN293</strain>
    </source>
</reference>
<comment type="similarity">
    <text evidence="2">Belongs to the APC3/CDC27 family.</text>
</comment>
<dbReference type="SMART" id="SM00028">
    <property type="entry name" value="TPR"/>
    <property type="match status" value="8"/>
</dbReference>
<dbReference type="SUPFAM" id="SSF81901">
    <property type="entry name" value="HCP-like"/>
    <property type="match status" value="1"/>
</dbReference>
<feature type="repeat" description="TPR" evidence="3">
    <location>
        <begin position="127"/>
        <end position="160"/>
    </location>
</feature>
<sequence>MAPFSATISGLLRQTIYYHLDNFSLENALFFAERLQAHDSRSPESAYLLALCHLRLGDYRSAYETSKPSSYRGLHLGCAFVFAQACLELERYKEGINALERAKMLWAAKSSIGKHSSSTRMPYPDEAAVCCLLGKMCRAQDDKKKAISYFEDALKANPFMWDAFTALCDMGVNVWVPNIFKPSDSLVRHFDQGSNGNVQDQVAIPPQPEPLQAKSTLQVNQDNDPFESHRSNAFHDANSNGFVFTDTGENDLMSKIAAAQSRYPTTQPSRLGPDGMETPTGAAPTAPPEPAVSRNNHLEPPQAPIRRTRAAQAVDPTLLEAPPRMSYRVGAKKREKGQDGSSDLSDSIIRGLPLASTAIERKRTASGHPVQPRSAVNGEEPRRSARLNVFPRANTAKVNAGIISAGSAGTRELKKARPPISRIHRPGSSGSGMGRVVSGNRKPMEENIMDIDQPEGPRIKEPPAVQQAPPPPPPKPVEPDSVKVEEALRWILELLKKMASGYLLSSRFQCQDALNTYTALPQRHQDTPWVMAQMGLAHFEQMNYVEAEKSFRRLRVLAPTRLENMEVYSTVLWHLRKETDLSFLAHELIDAVWDSPEAWCALGNAWSLASDHEQALRCFKRATQLSPNFAYAYTLQGHEHVENEEYDKALTSYRHAISADKRHYNAYYGIGRVYEKLGNFDKALSHYHAASVIHPTHAVLIASMGSVLQKQKQIVQAIPYFNKATELAPRAPDVRLRKARALMLTGQLQLAQKELLIVKDLAPERAQVHYLLGNLSKMLRDKKAAVRYYTIALSLDPKSSSLIKESIETLEDDDGMDDSMMH</sequence>
<dbReference type="GO" id="GO:0007091">
    <property type="term" value="P:metaphase/anaphase transition of mitotic cell cycle"/>
    <property type="evidence" value="ECO:0007669"/>
    <property type="project" value="TreeGrafter"/>
</dbReference>
<feature type="repeat" description="TPR" evidence="3">
    <location>
        <begin position="698"/>
        <end position="731"/>
    </location>
</feature>
<dbReference type="Pfam" id="PF00515">
    <property type="entry name" value="TPR_1"/>
    <property type="match status" value="1"/>
</dbReference>
<dbReference type="PROSITE" id="PS50293">
    <property type="entry name" value="TPR_REGION"/>
    <property type="match status" value="1"/>
</dbReference>
<dbReference type="EMBL" id="MU858128">
    <property type="protein sequence ID" value="KAK4212414.1"/>
    <property type="molecule type" value="Genomic_DNA"/>
</dbReference>
<dbReference type="GO" id="GO:0031145">
    <property type="term" value="P:anaphase-promoting complex-dependent catabolic process"/>
    <property type="evidence" value="ECO:0007669"/>
    <property type="project" value="TreeGrafter"/>
</dbReference>
<dbReference type="GO" id="GO:0005680">
    <property type="term" value="C:anaphase-promoting complex"/>
    <property type="evidence" value="ECO:0007669"/>
    <property type="project" value="TreeGrafter"/>
</dbReference>
<dbReference type="AlphaFoldDB" id="A0AAN6Y4J4"/>
<evidence type="ECO:0000256" key="3">
    <source>
        <dbReference type="PROSITE-ProRule" id="PRU00339"/>
    </source>
</evidence>
<organism evidence="5 6">
    <name type="scientific">Rhypophila decipiens</name>
    <dbReference type="NCBI Taxonomy" id="261697"/>
    <lineage>
        <taxon>Eukaryota</taxon>
        <taxon>Fungi</taxon>
        <taxon>Dikarya</taxon>
        <taxon>Ascomycota</taxon>
        <taxon>Pezizomycotina</taxon>
        <taxon>Sordariomycetes</taxon>
        <taxon>Sordariomycetidae</taxon>
        <taxon>Sordariales</taxon>
        <taxon>Naviculisporaceae</taxon>
        <taxon>Rhypophila</taxon>
    </lineage>
</organism>
<feature type="region of interest" description="Disordered" evidence="4">
    <location>
        <begin position="261"/>
        <end position="302"/>
    </location>
</feature>
<evidence type="ECO:0008006" key="7">
    <source>
        <dbReference type="Google" id="ProtNLM"/>
    </source>
</evidence>
<evidence type="ECO:0000256" key="4">
    <source>
        <dbReference type="SAM" id="MobiDB-lite"/>
    </source>
</evidence>
<evidence type="ECO:0000313" key="6">
    <source>
        <dbReference type="Proteomes" id="UP001301769"/>
    </source>
</evidence>
<evidence type="ECO:0000256" key="1">
    <source>
        <dbReference type="ARBA" id="ARBA00022803"/>
    </source>
</evidence>
<evidence type="ECO:0000256" key="2">
    <source>
        <dbReference type="ARBA" id="ARBA00038210"/>
    </source>
</evidence>
<dbReference type="PROSITE" id="PS50005">
    <property type="entry name" value="TPR"/>
    <property type="match status" value="6"/>
</dbReference>
<evidence type="ECO:0000313" key="5">
    <source>
        <dbReference type="EMBL" id="KAK4212414.1"/>
    </source>
</evidence>
<dbReference type="GO" id="GO:0051301">
    <property type="term" value="P:cell division"/>
    <property type="evidence" value="ECO:0007669"/>
    <property type="project" value="TreeGrafter"/>
</dbReference>
<dbReference type="InterPro" id="IPR011990">
    <property type="entry name" value="TPR-like_helical_dom_sf"/>
</dbReference>
<dbReference type="Proteomes" id="UP001301769">
    <property type="component" value="Unassembled WGS sequence"/>
</dbReference>
<feature type="compositionally biased region" description="Polar residues" evidence="4">
    <location>
        <begin position="214"/>
        <end position="223"/>
    </location>
</feature>
<dbReference type="PANTHER" id="PTHR12558">
    <property type="entry name" value="CELL DIVISION CYCLE 16,23,27"/>
    <property type="match status" value="1"/>
</dbReference>
<dbReference type="Pfam" id="PF12895">
    <property type="entry name" value="ANAPC3"/>
    <property type="match status" value="1"/>
</dbReference>
<dbReference type="GO" id="GO:0016567">
    <property type="term" value="P:protein ubiquitination"/>
    <property type="evidence" value="ECO:0007669"/>
    <property type="project" value="TreeGrafter"/>
</dbReference>
<dbReference type="Pfam" id="PF13181">
    <property type="entry name" value="TPR_8"/>
    <property type="match status" value="1"/>
</dbReference>
<feature type="repeat" description="TPR" evidence="3">
    <location>
        <begin position="766"/>
        <end position="799"/>
    </location>
</feature>
<dbReference type="Pfam" id="PF14559">
    <property type="entry name" value="TPR_19"/>
    <property type="match status" value="1"/>
</dbReference>
<dbReference type="GO" id="GO:0005737">
    <property type="term" value="C:cytoplasm"/>
    <property type="evidence" value="ECO:0007669"/>
    <property type="project" value="TreeGrafter"/>
</dbReference>
<dbReference type="Pfam" id="PF13432">
    <property type="entry name" value="TPR_16"/>
    <property type="match status" value="1"/>
</dbReference>